<dbReference type="SMART" id="SM00165">
    <property type="entry name" value="UBA"/>
    <property type="match status" value="2"/>
</dbReference>
<dbReference type="InterPro" id="IPR013083">
    <property type="entry name" value="Znf_RING/FYVE/PHD"/>
</dbReference>
<dbReference type="PROSITE" id="PS50271">
    <property type="entry name" value="ZF_UBP"/>
    <property type="match status" value="1"/>
</dbReference>
<accession>A0ABM1KYP3</accession>
<dbReference type="InterPro" id="IPR016652">
    <property type="entry name" value="Ubiquitinyl_hydrolase"/>
</dbReference>
<dbReference type="SUPFAM" id="SSF46934">
    <property type="entry name" value="UBA-like"/>
    <property type="match status" value="1"/>
</dbReference>
<proteinExistence type="inferred from homology"/>
<dbReference type="GeneID" id="107120613"/>
<dbReference type="SUPFAM" id="SSF54001">
    <property type="entry name" value="Cysteine proteinases"/>
    <property type="match status" value="1"/>
</dbReference>
<sequence length="813" mass="91257">MERAALFGNGRETPMAAGDVGELLIPYMPTIRVPKTGDRVYKTECAFSYDSPYSEGGLYVCMKTFLGFGREHVERHYRKTGQCVFMHLKRHTREKVTGASGGALPKRRNTKLFLDLESNGDLNNDDYEYEDEAKLVIFPDHYEIPLPNIEELPALVTIACDAVLSSKSPYRKQDPDSWEEEPQVSKHANSLVQMDNGVRIPPSGWKCSKCDLRENLWLNLTDGSVLCGKWFFDGSGGNGHALEHYKEMGYPLAVKLGTITPDGAGVYSFDEEEPVLDPHIAKHLGHFGIDMLQMQATENSLRDNDMKPRVSEWEVIQESGMKLKPMYGPGYTGMKNVGNSCYISSIMQAIFSIPEFQRAYVGNLPRIFDYSPLDPTQDFNTQMAKLGHGLLSGQYSKPPVKSELIEQVMKEEHKPQHNGISPRMFKAFVSKGHPEFSSSRQQDAQEFFLHLMNLIEVSKDELIAYELKRREAESARRPPPELVRARIPFRACLQGFSEPENVADFWSSALQAKSAGVKTSRFASFPEYLIVQIKKFTFGLDWIPKKLDVSIDVPDLLDISHLRATGLQPGEEELPDISPPIIIPDDPKDGMMNHFMDPPDIDESSVMQLAEMGFPLEACRKAVYYTGNMGAEVAFNWIIAHMEEPDFAEPLAIPGYGAAAYPGLGDPGALGLNNQPPEEMVAIIVSMGFQRNVAIQALRAMNNNLEHAIDWIFSHPDPEGNETTSEAMDMENHVNANILAESAPEGPRIKDGSGRYELFGFVSHMGTSTMSGHYVCHLKKEGRWAIYNDLKVCASERPPKELGYIYFYRRIPR</sequence>
<dbReference type="PROSITE" id="PS50030">
    <property type="entry name" value="UBA"/>
    <property type="match status" value="2"/>
</dbReference>
<dbReference type="RefSeq" id="XP_015278830.1">
    <property type="nucleotide sequence ID" value="XM_015423344.1"/>
</dbReference>
<dbReference type="PROSITE" id="PS00973">
    <property type="entry name" value="USP_2"/>
    <property type="match status" value="1"/>
</dbReference>
<keyword evidence="3 11" id="KW-0645">Protease</keyword>
<dbReference type="SUPFAM" id="SSF57850">
    <property type="entry name" value="RING/U-box"/>
    <property type="match status" value="1"/>
</dbReference>
<dbReference type="Proteomes" id="UP000694871">
    <property type="component" value="Unplaced"/>
</dbReference>
<dbReference type="InterPro" id="IPR001607">
    <property type="entry name" value="Znf_UBP"/>
</dbReference>
<dbReference type="InterPro" id="IPR038765">
    <property type="entry name" value="Papain-like_cys_pep_sf"/>
</dbReference>
<evidence type="ECO:0000256" key="2">
    <source>
        <dbReference type="ARBA" id="ARBA00009085"/>
    </source>
</evidence>
<evidence type="ECO:0000256" key="11">
    <source>
        <dbReference type="PIRNR" id="PIRNR016308"/>
    </source>
</evidence>
<dbReference type="PIRSF" id="PIRSF016308">
    <property type="entry name" value="UBP"/>
    <property type="match status" value="1"/>
</dbReference>
<evidence type="ECO:0000313" key="18">
    <source>
        <dbReference type="RefSeq" id="XP_015278830.1"/>
    </source>
</evidence>
<dbReference type="Pfam" id="PF02148">
    <property type="entry name" value="zf-UBP"/>
    <property type="match status" value="1"/>
</dbReference>
<evidence type="ECO:0000259" key="16">
    <source>
        <dbReference type="PROSITE" id="PS50271"/>
    </source>
</evidence>
<evidence type="ECO:0000256" key="7">
    <source>
        <dbReference type="ARBA" id="ARBA00022786"/>
    </source>
</evidence>
<dbReference type="PROSITE" id="PS00972">
    <property type="entry name" value="USP_1"/>
    <property type="match status" value="1"/>
</dbReference>
<organism evidence="17 18">
    <name type="scientific">Gekko japonicus</name>
    <name type="common">Schlegel's Japanese gecko</name>
    <dbReference type="NCBI Taxonomy" id="146911"/>
    <lineage>
        <taxon>Eukaryota</taxon>
        <taxon>Metazoa</taxon>
        <taxon>Chordata</taxon>
        <taxon>Craniata</taxon>
        <taxon>Vertebrata</taxon>
        <taxon>Euteleostomi</taxon>
        <taxon>Lepidosauria</taxon>
        <taxon>Squamata</taxon>
        <taxon>Bifurcata</taxon>
        <taxon>Gekkota</taxon>
        <taxon>Gekkonidae</taxon>
        <taxon>Gekkoninae</taxon>
        <taxon>Gekko</taxon>
    </lineage>
</organism>
<dbReference type="PANTHER" id="PTHR21646">
    <property type="entry name" value="UBIQUITIN CARBOXYL-TERMINAL HYDROLASE"/>
    <property type="match status" value="1"/>
</dbReference>
<evidence type="ECO:0000256" key="3">
    <source>
        <dbReference type="ARBA" id="ARBA00022670"/>
    </source>
</evidence>
<feature type="domain" description="USP" evidence="15">
    <location>
        <begin position="332"/>
        <end position="811"/>
    </location>
</feature>
<dbReference type="Pfam" id="PF00443">
    <property type="entry name" value="UCH"/>
    <property type="match status" value="1"/>
</dbReference>
<feature type="domain" description="UBA" evidence="14">
    <location>
        <begin position="600"/>
        <end position="641"/>
    </location>
</feature>
<protein>
    <recommendedName>
        <fullName evidence="11 13">Ubiquitin carboxyl-terminal hydrolase</fullName>
        <ecNumber evidence="11 13">3.4.19.12</ecNumber>
    </recommendedName>
</protein>
<evidence type="ECO:0000256" key="6">
    <source>
        <dbReference type="ARBA" id="ARBA00022771"/>
    </source>
</evidence>
<name>A0ABM1KYP3_GEKJA</name>
<evidence type="ECO:0000256" key="8">
    <source>
        <dbReference type="ARBA" id="ARBA00022801"/>
    </source>
</evidence>
<dbReference type="InterPro" id="IPR028889">
    <property type="entry name" value="USP"/>
</dbReference>
<dbReference type="InterPro" id="IPR041432">
    <property type="entry name" value="UBP13_Znf-UBP_var"/>
</dbReference>
<keyword evidence="17" id="KW-1185">Reference proteome</keyword>
<keyword evidence="5" id="KW-0677">Repeat</keyword>
<reference evidence="18" key="1">
    <citation type="submission" date="2025-08" db="UniProtKB">
        <authorList>
            <consortium name="RefSeq"/>
        </authorList>
    </citation>
    <scope>IDENTIFICATION</scope>
</reference>
<dbReference type="Gene3D" id="3.90.70.10">
    <property type="entry name" value="Cysteine proteinases"/>
    <property type="match status" value="3"/>
</dbReference>
<keyword evidence="10 11" id="KW-0862">Zinc</keyword>
<keyword evidence="8 11" id="KW-0378">Hydrolase</keyword>
<evidence type="ECO:0000256" key="5">
    <source>
        <dbReference type="ARBA" id="ARBA00022737"/>
    </source>
</evidence>
<dbReference type="CDD" id="cd14386">
    <property type="entry name" value="UBA2_UBP5"/>
    <property type="match status" value="1"/>
</dbReference>
<evidence type="ECO:0000259" key="15">
    <source>
        <dbReference type="PROSITE" id="PS50235"/>
    </source>
</evidence>
<comment type="catalytic activity">
    <reaction evidence="1 11 13">
        <text>Thiol-dependent hydrolysis of ester, thioester, amide, peptide and isopeptide bonds formed by the C-terminal Gly of ubiquitin (a 76-residue protein attached to proteins as an intracellular targeting signal).</text>
        <dbReference type="EC" id="3.4.19.12"/>
    </reaction>
</comment>
<keyword evidence="7 11" id="KW-0833">Ubl conjugation pathway</keyword>
<dbReference type="Gene3D" id="3.30.40.10">
    <property type="entry name" value="Zinc/RING finger domain, C3HC4 (zinc finger)"/>
    <property type="match status" value="2"/>
</dbReference>
<feature type="domain" description="UBP-type" evidence="16">
    <location>
        <begin position="183"/>
        <end position="291"/>
    </location>
</feature>
<comment type="similarity">
    <text evidence="2 11 13">Belongs to the peptidase C19 family.</text>
</comment>
<evidence type="ECO:0000256" key="1">
    <source>
        <dbReference type="ARBA" id="ARBA00000707"/>
    </source>
</evidence>
<dbReference type="EC" id="3.4.19.12" evidence="11 13"/>
<evidence type="ECO:0000256" key="12">
    <source>
        <dbReference type="PROSITE-ProRule" id="PRU00502"/>
    </source>
</evidence>
<dbReference type="Gene3D" id="1.10.8.10">
    <property type="entry name" value="DNA helicase RuvA subunit, C-terminal domain"/>
    <property type="match status" value="2"/>
</dbReference>
<dbReference type="Pfam" id="PF17807">
    <property type="entry name" value="zf-UBP_var"/>
    <property type="match status" value="1"/>
</dbReference>
<dbReference type="PANTHER" id="PTHR21646:SF10">
    <property type="entry name" value="UBIQUITIN CARBOXYL-TERMINAL HYDROLASE 14"/>
    <property type="match status" value="1"/>
</dbReference>
<keyword evidence="4 11" id="KW-0479">Metal-binding</keyword>
<dbReference type="PROSITE" id="PS50235">
    <property type="entry name" value="USP_3"/>
    <property type="match status" value="1"/>
</dbReference>
<dbReference type="InterPro" id="IPR050185">
    <property type="entry name" value="Ub_carboxyl-term_hydrolase"/>
</dbReference>
<gene>
    <name evidence="18" type="primary">USP13</name>
</gene>
<dbReference type="InterPro" id="IPR015940">
    <property type="entry name" value="UBA"/>
</dbReference>
<dbReference type="InterPro" id="IPR001394">
    <property type="entry name" value="Peptidase_C19_UCH"/>
</dbReference>
<dbReference type="GO" id="GO:0016787">
    <property type="term" value="F:hydrolase activity"/>
    <property type="evidence" value="ECO:0007669"/>
    <property type="project" value="UniProtKB-KW"/>
</dbReference>
<keyword evidence="9 11" id="KW-0788">Thiol protease</keyword>
<evidence type="ECO:0000313" key="17">
    <source>
        <dbReference type="Proteomes" id="UP000694871"/>
    </source>
</evidence>
<evidence type="ECO:0000259" key="14">
    <source>
        <dbReference type="PROSITE" id="PS50030"/>
    </source>
</evidence>
<keyword evidence="6 12" id="KW-0863">Zinc-finger</keyword>
<dbReference type="CDD" id="cd14384">
    <property type="entry name" value="UBA1_UBP13"/>
    <property type="match status" value="1"/>
</dbReference>
<evidence type="ECO:0000256" key="13">
    <source>
        <dbReference type="RuleBase" id="RU366025"/>
    </source>
</evidence>
<dbReference type="Pfam" id="PF00627">
    <property type="entry name" value="UBA"/>
    <property type="match status" value="2"/>
</dbReference>
<dbReference type="InterPro" id="IPR018200">
    <property type="entry name" value="USP_CS"/>
</dbReference>
<evidence type="ECO:0000256" key="9">
    <source>
        <dbReference type="ARBA" id="ARBA00022807"/>
    </source>
</evidence>
<evidence type="ECO:0000256" key="4">
    <source>
        <dbReference type="ARBA" id="ARBA00022723"/>
    </source>
</evidence>
<evidence type="ECO:0000256" key="10">
    <source>
        <dbReference type="ARBA" id="ARBA00022833"/>
    </source>
</evidence>
<feature type="domain" description="UBA" evidence="14">
    <location>
        <begin position="675"/>
        <end position="715"/>
    </location>
</feature>
<dbReference type="SMART" id="SM00290">
    <property type="entry name" value="ZnF_UBP"/>
    <property type="match status" value="1"/>
</dbReference>
<dbReference type="InterPro" id="IPR009060">
    <property type="entry name" value="UBA-like_sf"/>
</dbReference>